<evidence type="ECO:0000256" key="2">
    <source>
        <dbReference type="ARBA" id="ARBA00005582"/>
    </source>
</evidence>
<dbReference type="InterPro" id="IPR000182">
    <property type="entry name" value="GNAT_dom"/>
</dbReference>
<dbReference type="EMBL" id="BOMB01000010">
    <property type="protein sequence ID" value="GID10952.1"/>
    <property type="molecule type" value="Genomic_DNA"/>
</dbReference>
<dbReference type="CDD" id="cd04677">
    <property type="entry name" value="NUDIX_Hydrolase"/>
    <property type="match status" value="1"/>
</dbReference>
<accession>A0A8J3J2U5</accession>
<dbReference type="PANTHER" id="PTHR43046:SF2">
    <property type="entry name" value="8-OXO-DGTP DIPHOSPHATASE-RELATED"/>
    <property type="match status" value="1"/>
</dbReference>
<comment type="similarity">
    <text evidence="2 4">Belongs to the Nudix hydrolase family.</text>
</comment>
<dbReference type="InterPro" id="IPR016181">
    <property type="entry name" value="Acyl_CoA_acyltransferase"/>
</dbReference>
<name>A0A8J3J2U5_9ACTN</name>
<gene>
    <name evidence="7" type="ORF">Aru02nite_18410</name>
</gene>
<dbReference type="Gene3D" id="3.40.630.30">
    <property type="match status" value="1"/>
</dbReference>
<comment type="cofactor">
    <cofactor evidence="1">
        <name>Mg(2+)</name>
        <dbReference type="ChEBI" id="CHEBI:18420"/>
    </cofactor>
</comment>
<evidence type="ECO:0000259" key="6">
    <source>
        <dbReference type="PROSITE" id="PS51462"/>
    </source>
</evidence>
<evidence type="ECO:0008006" key="9">
    <source>
        <dbReference type="Google" id="ProtNLM"/>
    </source>
</evidence>
<dbReference type="PRINTS" id="PR00502">
    <property type="entry name" value="NUDIXFAMILY"/>
</dbReference>
<dbReference type="PROSITE" id="PS00893">
    <property type="entry name" value="NUDIX_BOX"/>
    <property type="match status" value="1"/>
</dbReference>
<evidence type="ECO:0000259" key="5">
    <source>
        <dbReference type="PROSITE" id="PS51186"/>
    </source>
</evidence>
<dbReference type="CDD" id="cd04301">
    <property type="entry name" value="NAT_SF"/>
    <property type="match status" value="1"/>
</dbReference>
<feature type="domain" description="N-acetyltransferase" evidence="5">
    <location>
        <begin position="18"/>
        <end position="173"/>
    </location>
</feature>
<dbReference type="InterPro" id="IPR020476">
    <property type="entry name" value="Nudix_hydrolase"/>
</dbReference>
<dbReference type="InterPro" id="IPR015797">
    <property type="entry name" value="NUDIX_hydrolase-like_dom_sf"/>
</dbReference>
<evidence type="ECO:0000256" key="1">
    <source>
        <dbReference type="ARBA" id="ARBA00001946"/>
    </source>
</evidence>
<keyword evidence="3 4" id="KW-0378">Hydrolase</keyword>
<dbReference type="SUPFAM" id="SSF55811">
    <property type="entry name" value="Nudix"/>
    <property type="match status" value="1"/>
</dbReference>
<protein>
    <recommendedName>
        <fullName evidence="9">Protein N-acetyltransferase, RimJ/RimL family</fullName>
    </recommendedName>
</protein>
<evidence type="ECO:0000313" key="8">
    <source>
        <dbReference type="Proteomes" id="UP000612808"/>
    </source>
</evidence>
<dbReference type="PROSITE" id="PS51186">
    <property type="entry name" value="GNAT"/>
    <property type="match status" value="1"/>
</dbReference>
<dbReference type="Pfam" id="PF13302">
    <property type="entry name" value="Acetyltransf_3"/>
    <property type="match status" value="1"/>
</dbReference>
<comment type="caution">
    <text evidence="7">The sequence shown here is derived from an EMBL/GenBank/DDBJ whole genome shotgun (WGS) entry which is preliminary data.</text>
</comment>
<feature type="domain" description="Nudix hydrolase" evidence="6">
    <location>
        <begin position="188"/>
        <end position="318"/>
    </location>
</feature>
<dbReference type="Pfam" id="PF00293">
    <property type="entry name" value="NUDIX"/>
    <property type="match status" value="1"/>
</dbReference>
<dbReference type="PROSITE" id="PS51462">
    <property type="entry name" value="NUDIX"/>
    <property type="match status" value="1"/>
</dbReference>
<dbReference type="InterPro" id="IPR020084">
    <property type="entry name" value="NUDIX_hydrolase_CS"/>
</dbReference>
<reference evidence="7" key="1">
    <citation type="submission" date="2021-01" db="EMBL/GenBank/DDBJ databases">
        <title>Whole genome shotgun sequence of Actinocatenispora rupis NBRC 107355.</title>
        <authorList>
            <person name="Komaki H."/>
            <person name="Tamura T."/>
        </authorList>
    </citation>
    <scope>NUCLEOTIDE SEQUENCE</scope>
    <source>
        <strain evidence="7">NBRC 107355</strain>
    </source>
</reference>
<dbReference type="AlphaFoldDB" id="A0A8J3J2U5"/>
<dbReference type="InterPro" id="IPR000086">
    <property type="entry name" value="NUDIX_hydrolase_dom"/>
</dbReference>
<dbReference type="Proteomes" id="UP000612808">
    <property type="component" value="Unassembled WGS sequence"/>
</dbReference>
<evidence type="ECO:0000256" key="3">
    <source>
        <dbReference type="ARBA" id="ARBA00022801"/>
    </source>
</evidence>
<sequence>MIARMDIPVPEPIPTRRLLLRPVTDADVPVLVRLATDPDVLRHLGGPRDTGRARARAAELVGAPGHVTVTLADGTPAGIVRLAPDPRTGEPAVTCALAPGHRGHGYGREAVDAVLRWGFGLAPAAAVPRIVAVVGEADERSRRMLAALGMVQVDRFTESGAPQAMYALHRTVPGLGRRLRRHVGTDTLLAVAAGVIVRDAAGRILLQHRDDGTWGIPGGGLEAGESLEQAAARELYEETGLVADSFTPLDTYSGPEFFLRYPDGNQMYVVGVTFLANGVTGEPRADGEEGVELRFCAPGDWPDGLNFYNRRLLDRCLPRL</sequence>
<keyword evidence="8" id="KW-1185">Reference proteome</keyword>
<evidence type="ECO:0000256" key="4">
    <source>
        <dbReference type="RuleBase" id="RU003476"/>
    </source>
</evidence>
<organism evidence="7 8">
    <name type="scientific">Actinocatenispora rupis</name>
    <dbReference type="NCBI Taxonomy" id="519421"/>
    <lineage>
        <taxon>Bacteria</taxon>
        <taxon>Bacillati</taxon>
        <taxon>Actinomycetota</taxon>
        <taxon>Actinomycetes</taxon>
        <taxon>Micromonosporales</taxon>
        <taxon>Micromonosporaceae</taxon>
        <taxon>Actinocatenispora</taxon>
    </lineage>
</organism>
<proteinExistence type="inferred from homology"/>
<dbReference type="GO" id="GO:0016747">
    <property type="term" value="F:acyltransferase activity, transferring groups other than amino-acyl groups"/>
    <property type="evidence" value="ECO:0007669"/>
    <property type="project" value="InterPro"/>
</dbReference>
<evidence type="ECO:0000313" key="7">
    <source>
        <dbReference type="EMBL" id="GID10952.1"/>
    </source>
</evidence>
<dbReference type="SUPFAM" id="SSF55729">
    <property type="entry name" value="Acyl-CoA N-acyltransferases (Nat)"/>
    <property type="match status" value="1"/>
</dbReference>
<dbReference type="GO" id="GO:0016787">
    <property type="term" value="F:hydrolase activity"/>
    <property type="evidence" value="ECO:0007669"/>
    <property type="project" value="UniProtKB-KW"/>
</dbReference>
<dbReference type="PANTHER" id="PTHR43046">
    <property type="entry name" value="GDP-MANNOSE MANNOSYL HYDROLASE"/>
    <property type="match status" value="1"/>
</dbReference>
<dbReference type="Gene3D" id="3.90.79.10">
    <property type="entry name" value="Nucleoside Triphosphate Pyrophosphohydrolase"/>
    <property type="match status" value="1"/>
</dbReference>